<reference evidence="2" key="2">
    <citation type="submission" date="2015-01" db="EMBL/GenBank/DDBJ databases">
        <title>Evolutionary Origins and Diversification of the Mycorrhizal Mutualists.</title>
        <authorList>
            <consortium name="DOE Joint Genome Institute"/>
            <consortium name="Mycorrhizal Genomics Consortium"/>
            <person name="Kohler A."/>
            <person name="Kuo A."/>
            <person name="Nagy L.G."/>
            <person name="Floudas D."/>
            <person name="Copeland A."/>
            <person name="Barry K.W."/>
            <person name="Cichocki N."/>
            <person name="Veneault-Fourrey C."/>
            <person name="LaButti K."/>
            <person name="Lindquist E.A."/>
            <person name="Lipzen A."/>
            <person name="Lundell T."/>
            <person name="Morin E."/>
            <person name="Murat C."/>
            <person name="Riley R."/>
            <person name="Ohm R."/>
            <person name="Sun H."/>
            <person name="Tunlid A."/>
            <person name="Henrissat B."/>
            <person name="Grigoriev I.V."/>
            <person name="Hibbett D.S."/>
            <person name="Martin F."/>
        </authorList>
    </citation>
    <scope>NUCLEOTIDE SEQUENCE [LARGE SCALE GENOMIC DNA]</scope>
    <source>
        <strain evidence="2">MAFF 305830</strain>
    </source>
</reference>
<accession>A0A0C3AR52</accession>
<dbReference type="AlphaFoldDB" id="A0A0C3AR52"/>
<dbReference type="EMBL" id="KN824301">
    <property type="protein sequence ID" value="KIM27020.1"/>
    <property type="molecule type" value="Genomic_DNA"/>
</dbReference>
<evidence type="ECO:0000313" key="2">
    <source>
        <dbReference type="Proteomes" id="UP000054097"/>
    </source>
</evidence>
<gene>
    <name evidence="1" type="ORF">M408DRAFT_172712</name>
</gene>
<protein>
    <submittedName>
        <fullName evidence="1">Uncharacterized protein</fullName>
    </submittedName>
</protein>
<keyword evidence="2" id="KW-1185">Reference proteome</keyword>
<dbReference type="HOGENOM" id="CLU_2759398_0_0_1"/>
<reference evidence="1 2" key="1">
    <citation type="submission" date="2014-04" db="EMBL/GenBank/DDBJ databases">
        <authorList>
            <consortium name="DOE Joint Genome Institute"/>
            <person name="Kuo A."/>
            <person name="Zuccaro A."/>
            <person name="Kohler A."/>
            <person name="Nagy L.G."/>
            <person name="Floudas D."/>
            <person name="Copeland A."/>
            <person name="Barry K.W."/>
            <person name="Cichocki N."/>
            <person name="Veneault-Fourrey C."/>
            <person name="LaButti K."/>
            <person name="Lindquist E.A."/>
            <person name="Lipzen A."/>
            <person name="Lundell T."/>
            <person name="Morin E."/>
            <person name="Murat C."/>
            <person name="Sun H."/>
            <person name="Tunlid A."/>
            <person name="Henrissat B."/>
            <person name="Grigoriev I.V."/>
            <person name="Hibbett D.S."/>
            <person name="Martin F."/>
            <person name="Nordberg H.P."/>
            <person name="Cantor M.N."/>
            <person name="Hua S.X."/>
        </authorList>
    </citation>
    <scope>NUCLEOTIDE SEQUENCE [LARGE SCALE GENOMIC DNA]</scope>
    <source>
        <strain evidence="1 2">MAFF 305830</strain>
    </source>
</reference>
<organism evidence="1 2">
    <name type="scientific">Serendipita vermifera MAFF 305830</name>
    <dbReference type="NCBI Taxonomy" id="933852"/>
    <lineage>
        <taxon>Eukaryota</taxon>
        <taxon>Fungi</taxon>
        <taxon>Dikarya</taxon>
        <taxon>Basidiomycota</taxon>
        <taxon>Agaricomycotina</taxon>
        <taxon>Agaricomycetes</taxon>
        <taxon>Sebacinales</taxon>
        <taxon>Serendipitaceae</taxon>
        <taxon>Serendipita</taxon>
    </lineage>
</organism>
<dbReference type="Proteomes" id="UP000054097">
    <property type="component" value="Unassembled WGS sequence"/>
</dbReference>
<proteinExistence type="predicted"/>
<sequence>MPVIIRKCVSGHSCEALRSKWFLLYILGKKLVTKICAYVPDMMQTAIHNDDFPCPCSQLERGVRICSTIN</sequence>
<evidence type="ECO:0000313" key="1">
    <source>
        <dbReference type="EMBL" id="KIM27020.1"/>
    </source>
</evidence>
<name>A0A0C3AR52_SERVB</name>